<dbReference type="RefSeq" id="WP_201684984.1">
    <property type="nucleotide sequence ID" value="NZ_JAEQNA010000006.1"/>
</dbReference>
<evidence type="ECO:0000313" key="4">
    <source>
        <dbReference type="EMBL" id="MBL0421904.1"/>
    </source>
</evidence>
<evidence type="ECO:0000256" key="2">
    <source>
        <dbReference type="ARBA" id="ARBA00023002"/>
    </source>
</evidence>
<dbReference type="SUPFAM" id="SSF54427">
    <property type="entry name" value="NTF2-like"/>
    <property type="match status" value="1"/>
</dbReference>
<dbReference type="AlphaFoldDB" id="A0A936ZWN6"/>
<proteinExistence type="inferred from homology"/>
<dbReference type="EMBL" id="JAEQNA010000006">
    <property type="protein sequence ID" value="MBL0421904.1"/>
    <property type="molecule type" value="Genomic_DNA"/>
</dbReference>
<dbReference type="InterPro" id="IPR000391">
    <property type="entry name" value="Rng_hydr_dOase-bsu"/>
</dbReference>
<accession>A0A936ZWN6</accession>
<dbReference type="Proteomes" id="UP000613011">
    <property type="component" value="Unassembled WGS sequence"/>
</dbReference>
<evidence type="ECO:0000259" key="3">
    <source>
        <dbReference type="Pfam" id="PF13577"/>
    </source>
</evidence>
<feature type="domain" description="SnoaL-like" evidence="3">
    <location>
        <begin position="5"/>
        <end position="140"/>
    </location>
</feature>
<evidence type="ECO:0000256" key="1">
    <source>
        <dbReference type="ARBA" id="ARBA00009570"/>
    </source>
</evidence>
<comment type="caution">
    <text evidence="4">The sequence shown here is derived from an EMBL/GenBank/DDBJ whole genome shotgun (WGS) entry which is preliminary data.</text>
</comment>
<gene>
    <name evidence="4" type="ORF">JI739_16260</name>
</gene>
<dbReference type="InterPro" id="IPR037401">
    <property type="entry name" value="SnoaL-like"/>
</dbReference>
<keyword evidence="4" id="KW-0223">Dioxygenase</keyword>
<comment type="similarity">
    <text evidence="1">Belongs to the bacterial ring-hydroxylating dioxygenase beta subunit family.</text>
</comment>
<name>A0A936ZWN6_9BURK</name>
<organism evidence="4 5">
    <name type="scientific">Ramlibacter aurantiacus</name>
    <dbReference type="NCBI Taxonomy" id="2801330"/>
    <lineage>
        <taxon>Bacteria</taxon>
        <taxon>Pseudomonadati</taxon>
        <taxon>Pseudomonadota</taxon>
        <taxon>Betaproteobacteria</taxon>
        <taxon>Burkholderiales</taxon>
        <taxon>Comamonadaceae</taxon>
        <taxon>Ramlibacter</taxon>
    </lineage>
</organism>
<keyword evidence="5" id="KW-1185">Reference proteome</keyword>
<dbReference type="Pfam" id="PF13577">
    <property type="entry name" value="SnoaL_4"/>
    <property type="match status" value="1"/>
</dbReference>
<reference evidence="4" key="1">
    <citation type="submission" date="2021-01" db="EMBL/GenBank/DDBJ databases">
        <title>Ramlibacter sp. strain AW1 16S ribosomal RNA gene Genome sequencing and assembly.</title>
        <authorList>
            <person name="Kang M."/>
        </authorList>
    </citation>
    <scope>NUCLEOTIDE SEQUENCE</scope>
    <source>
        <strain evidence="4">AW1</strain>
    </source>
</reference>
<dbReference type="CDD" id="cd00667">
    <property type="entry name" value="ring_hydroxylating_dioxygenases_beta"/>
    <property type="match status" value="1"/>
</dbReference>
<protein>
    <submittedName>
        <fullName evidence="4">Aromatic-ring-hydroxylating dioxygenase subunit beta</fullName>
    </submittedName>
</protein>
<dbReference type="Gene3D" id="3.10.450.50">
    <property type="match status" value="1"/>
</dbReference>
<evidence type="ECO:0000313" key="5">
    <source>
        <dbReference type="Proteomes" id="UP000613011"/>
    </source>
</evidence>
<sequence>MTETQLMEQVRRLLADCCAHLDDGQLERWSDCFTEDAVYRIVARENHVRGLPLSLLTCDNKAMIRDRVASLRQANIYNIHTDRHVISEPRVTAQAGDEWQVETSYALFQTSQEGQSFVFSVGVYQDTVVFTGGAPKFKRRLVITDTAAIRTLLSTPI</sequence>
<dbReference type="InterPro" id="IPR032710">
    <property type="entry name" value="NTF2-like_dom_sf"/>
</dbReference>
<keyword evidence="2" id="KW-0560">Oxidoreductase</keyword>
<dbReference type="GO" id="GO:0051213">
    <property type="term" value="F:dioxygenase activity"/>
    <property type="evidence" value="ECO:0007669"/>
    <property type="project" value="UniProtKB-KW"/>
</dbReference>